<evidence type="ECO:0008006" key="4">
    <source>
        <dbReference type="Google" id="ProtNLM"/>
    </source>
</evidence>
<proteinExistence type="predicted"/>
<organism evidence="2 3">
    <name type="scientific">Christiangramia oceanisediminis</name>
    <dbReference type="NCBI Taxonomy" id="2920386"/>
    <lineage>
        <taxon>Bacteria</taxon>
        <taxon>Pseudomonadati</taxon>
        <taxon>Bacteroidota</taxon>
        <taxon>Flavobacteriia</taxon>
        <taxon>Flavobacteriales</taxon>
        <taxon>Flavobacteriaceae</taxon>
        <taxon>Christiangramia</taxon>
    </lineage>
</organism>
<dbReference type="RefSeq" id="WP_241552669.1">
    <property type="nucleotide sequence ID" value="NZ_JANCNS010000003.1"/>
</dbReference>
<keyword evidence="3" id="KW-1185">Reference proteome</keyword>
<feature type="chain" id="PRO_5040750179" description="YD repeat-containing protein" evidence="1">
    <location>
        <begin position="21"/>
        <end position="369"/>
    </location>
</feature>
<evidence type="ECO:0000313" key="2">
    <source>
        <dbReference type="EMBL" id="MCP9200998.1"/>
    </source>
</evidence>
<name>A0A9X2KZ18_9FLAO</name>
<reference evidence="2" key="1">
    <citation type="submission" date="2022-07" db="EMBL/GenBank/DDBJ databases">
        <title>Gramela sediminis sp. nov., isolated from deep-sea sediment of the Indian Ocean.</title>
        <authorList>
            <person name="Shi H."/>
        </authorList>
    </citation>
    <scope>NUCLEOTIDE SEQUENCE</scope>
    <source>
        <strain evidence="2">GC03-9</strain>
    </source>
</reference>
<dbReference type="SUPFAM" id="SSF82185">
    <property type="entry name" value="Histone H3 K4-specific methyltransferase SET7/9 N-terminal domain"/>
    <property type="match status" value="1"/>
</dbReference>
<dbReference type="Proteomes" id="UP001155280">
    <property type="component" value="Unassembled WGS sequence"/>
</dbReference>
<feature type="signal peptide" evidence="1">
    <location>
        <begin position="1"/>
        <end position="20"/>
    </location>
</feature>
<dbReference type="EMBL" id="JANCNS010000003">
    <property type="protein sequence ID" value="MCP9200998.1"/>
    <property type="molecule type" value="Genomic_DNA"/>
</dbReference>
<dbReference type="Gene3D" id="3.90.930.1">
    <property type="match status" value="1"/>
</dbReference>
<dbReference type="PROSITE" id="PS51257">
    <property type="entry name" value="PROKAR_LIPOPROTEIN"/>
    <property type="match status" value="1"/>
</dbReference>
<evidence type="ECO:0000256" key="1">
    <source>
        <dbReference type="SAM" id="SignalP"/>
    </source>
</evidence>
<accession>A0A9X2KZ18</accession>
<keyword evidence="1" id="KW-0732">Signal</keyword>
<evidence type="ECO:0000313" key="3">
    <source>
        <dbReference type="Proteomes" id="UP001155280"/>
    </source>
</evidence>
<gene>
    <name evidence="2" type="ORF">MKO06_13855</name>
</gene>
<comment type="caution">
    <text evidence="2">The sequence shown here is derived from an EMBL/GenBank/DDBJ whole genome shotgun (WGS) entry which is preliminary data.</text>
</comment>
<sequence>MKTYSSLFLSFFVFLIVACSSDDDNLTPQKPTPVSNVIVEFDNDFRLFESTENTEVKLKFNKAAIEDGIIEIGISIPENLIFFTIPSASNGVIRVPVNKGDSHATFNLIPDNDNIIKGMRDISFTLKSTSSGFEIGEKDHLEVELIDDELYGKPKSFETTAGNWKVSKTYTYAADGKIQKIDWKKETPNLSTGTDTYYYLNGKLARINYSENLDEYFYWNDDKISSSEMVKNGEKTSLSTYEYNPEGSIASQTLYHPDETGMLKVSFVFAYIYFSDGNLNKQITFIPDTSFDGYAVISQRTHDNYSEKLNRFPVNEIVPTIITQKNLPGSYRIEENGTDLIYSFSYEFDSDNRAIKRSTSNEITTYSYY</sequence>
<protein>
    <recommendedName>
        <fullName evidence="4">YD repeat-containing protein</fullName>
    </recommendedName>
</protein>
<dbReference type="AlphaFoldDB" id="A0A9X2KZ18"/>